<sequence>MSCPLNLLLFFLLFHLKHASSQAQDGFVFYGFDNRSLELNGNATVGDTGFVKLTNKDGPFYQKGHLFYSLPLQFKNSSLNGSVFSFSTSFVVAFTKSSQATGDGMAFVISPSKELHAAMPSQFLGLFNITTNMDPISHIVAIELDTIQTPEFSDIDNNHVGIDFNGLISNVSFTAGYYSDDNGGGFTKLLFLSGDPLQLWVEYDGAETQLNVTIAPAVATMTKPNRPLLSLKQDLSEFLLDRMYVGFSASFGAVRSDHDVLAWSFKMNGQAESLDLSRLPKLPSGPGKKLPILPISLPFVGVICGLVLAWLIILFVRKIKYKEVLEDWELQYGPHRFSYRNLFLSTNGFKDNELLGRGGFGRVYKGVLPKSKIQVAVKRISHDSTQGMREFIAEIATIGRLRHPNLVRLLGYCRRKGELLLVYDFMSNGSLNKFIFDRPKLALNWAQRFKIIKDVASALLYLHEQWVQVVIHRDIKASNVLLDSEMNGKLGDFGLAKLSEQGADPQTSYLAGTPGYIAPELARTGKSSTSTDLFAFGTFLLEVACGRRPVEMEEVPKKIFLVDWVTDCWGRGNILETVDPKLGKEFVAEEAELVLKLGLLCSHPAAEARPTMSSVVMYLEGEASLPKEFSAEGIAQENKVRIRARSELFGSWLQKDSTPSLTITEKFTSSGR</sequence>
<dbReference type="InterPro" id="IPR017441">
    <property type="entry name" value="Protein_kinase_ATP_BS"/>
</dbReference>
<evidence type="ECO:0000256" key="19">
    <source>
        <dbReference type="ARBA" id="ARBA00048679"/>
    </source>
</evidence>
<feature type="chain" id="PRO_5032435269" description="non-specific serine/threonine protein kinase" evidence="22">
    <location>
        <begin position="20"/>
        <end position="672"/>
    </location>
</feature>
<dbReference type="FunFam" id="1.10.510.10:FF:000108">
    <property type="entry name" value="L-type lectin-domain containing receptor kinase S.4"/>
    <property type="match status" value="1"/>
</dbReference>
<dbReference type="PROSITE" id="PS00107">
    <property type="entry name" value="PROTEIN_KINASE_ATP"/>
    <property type="match status" value="1"/>
</dbReference>
<keyword evidence="11 20" id="KW-0547">Nucleotide-binding</keyword>
<dbReference type="GO" id="GO:0005524">
    <property type="term" value="F:ATP binding"/>
    <property type="evidence" value="ECO:0007669"/>
    <property type="project" value="UniProtKB-UniRule"/>
</dbReference>
<dbReference type="Gene3D" id="1.10.510.10">
    <property type="entry name" value="Transferase(Phosphotransferase) domain 1"/>
    <property type="match status" value="1"/>
</dbReference>
<dbReference type="Pfam" id="PF00069">
    <property type="entry name" value="Pkinase"/>
    <property type="match status" value="1"/>
</dbReference>
<evidence type="ECO:0000256" key="22">
    <source>
        <dbReference type="SAM" id="SignalP"/>
    </source>
</evidence>
<dbReference type="Gene3D" id="3.30.200.20">
    <property type="entry name" value="Phosphorylase Kinase, domain 1"/>
    <property type="match status" value="1"/>
</dbReference>
<evidence type="ECO:0000256" key="14">
    <source>
        <dbReference type="ARBA" id="ARBA00022989"/>
    </source>
</evidence>
<evidence type="ECO:0000256" key="15">
    <source>
        <dbReference type="ARBA" id="ARBA00023136"/>
    </source>
</evidence>
<proteinExistence type="inferred from homology"/>
<evidence type="ECO:0000256" key="5">
    <source>
        <dbReference type="ARBA" id="ARBA00022475"/>
    </source>
</evidence>
<comment type="similarity">
    <text evidence="3">In the C-terminal section; belongs to the protein kinase superfamily. Ser/Thr protein kinase family.</text>
</comment>
<evidence type="ECO:0000256" key="13">
    <source>
        <dbReference type="ARBA" id="ARBA00022840"/>
    </source>
</evidence>
<dbReference type="PANTHER" id="PTHR27007">
    <property type="match status" value="1"/>
</dbReference>
<dbReference type="GO" id="GO:0004674">
    <property type="term" value="F:protein serine/threonine kinase activity"/>
    <property type="evidence" value="ECO:0007669"/>
    <property type="project" value="UniProtKB-KW"/>
</dbReference>
<dbReference type="GO" id="GO:0005886">
    <property type="term" value="C:plasma membrane"/>
    <property type="evidence" value="ECO:0007669"/>
    <property type="project" value="UniProtKB-SubCell"/>
</dbReference>
<dbReference type="PROSITE" id="PS50011">
    <property type="entry name" value="PROTEIN_KINASE_DOM"/>
    <property type="match status" value="1"/>
</dbReference>
<dbReference type="InterPro" id="IPR000719">
    <property type="entry name" value="Prot_kinase_dom"/>
</dbReference>
<dbReference type="FunFam" id="3.30.200.20:FF:000112">
    <property type="entry name" value="Lectin-domain containing receptor kinase A4.3"/>
    <property type="match status" value="1"/>
</dbReference>
<keyword evidence="8 21" id="KW-0812">Transmembrane</keyword>
<dbReference type="PROSITE" id="PS00108">
    <property type="entry name" value="PROTEIN_KINASE_ST"/>
    <property type="match status" value="1"/>
</dbReference>
<dbReference type="InterPro" id="IPR050528">
    <property type="entry name" value="L-type_Lectin-RKs"/>
</dbReference>
<keyword evidence="6" id="KW-0723">Serine/threonine-protein kinase</keyword>
<evidence type="ECO:0000256" key="17">
    <source>
        <dbReference type="ARBA" id="ARBA00023180"/>
    </source>
</evidence>
<evidence type="ECO:0000256" key="10">
    <source>
        <dbReference type="ARBA" id="ARBA00022734"/>
    </source>
</evidence>
<feature type="signal peptide" evidence="22">
    <location>
        <begin position="1"/>
        <end position="19"/>
    </location>
</feature>
<comment type="subcellular location">
    <subcellularLocation>
        <location evidence="1">Cell membrane</location>
        <topology evidence="1">Single-pass type I membrane protein</topology>
    </subcellularLocation>
</comment>
<feature type="domain" description="Protein kinase" evidence="23">
    <location>
        <begin position="349"/>
        <end position="625"/>
    </location>
</feature>
<keyword evidence="14 21" id="KW-1133">Transmembrane helix</keyword>
<evidence type="ECO:0000313" key="24">
    <source>
        <dbReference type="EMBL" id="DAD42746.1"/>
    </source>
</evidence>
<dbReference type="SMART" id="SM00220">
    <property type="entry name" value="S_TKc"/>
    <property type="match status" value="1"/>
</dbReference>
<keyword evidence="13 20" id="KW-0067">ATP-binding</keyword>
<evidence type="ECO:0000259" key="23">
    <source>
        <dbReference type="PROSITE" id="PS50011"/>
    </source>
</evidence>
<evidence type="ECO:0000256" key="16">
    <source>
        <dbReference type="ARBA" id="ARBA00023170"/>
    </source>
</evidence>
<dbReference type="EC" id="2.7.11.1" evidence="4"/>
<evidence type="ECO:0000256" key="8">
    <source>
        <dbReference type="ARBA" id="ARBA00022692"/>
    </source>
</evidence>
<evidence type="ECO:0000256" key="2">
    <source>
        <dbReference type="ARBA" id="ARBA00008536"/>
    </source>
</evidence>
<keyword evidence="10" id="KW-0430">Lectin</keyword>
<dbReference type="InterPro" id="IPR013320">
    <property type="entry name" value="ConA-like_dom_sf"/>
</dbReference>
<comment type="caution">
    <text evidence="24">The sequence shown here is derived from an EMBL/GenBank/DDBJ whole genome shotgun (WGS) entry which is preliminary data.</text>
</comment>
<keyword evidence="9 22" id="KW-0732">Signal</keyword>
<dbReference type="Proteomes" id="UP000607653">
    <property type="component" value="Unassembled WGS sequence"/>
</dbReference>
<keyword evidence="25" id="KW-1185">Reference proteome</keyword>
<keyword evidence="5" id="KW-1003">Cell membrane</keyword>
<evidence type="ECO:0000256" key="21">
    <source>
        <dbReference type="SAM" id="Phobius"/>
    </source>
</evidence>
<evidence type="ECO:0000256" key="9">
    <source>
        <dbReference type="ARBA" id="ARBA00022729"/>
    </source>
</evidence>
<evidence type="ECO:0000256" key="20">
    <source>
        <dbReference type="PROSITE-ProRule" id="PRU10141"/>
    </source>
</evidence>
<evidence type="ECO:0000256" key="18">
    <source>
        <dbReference type="ARBA" id="ARBA00047899"/>
    </source>
</evidence>
<dbReference type="FunFam" id="2.60.120.200:FF:000112">
    <property type="entry name" value="L-type lectin-domain containing receptor kinase V.9"/>
    <property type="match status" value="1"/>
</dbReference>
<dbReference type="SUPFAM" id="SSF56112">
    <property type="entry name" value="Protein kinase-like (PK-like)"/>
    <property type="match status" value="1"/>
</dbReference>
<dbReference type="InterPro" id="IPR008271">
    <property type="entry name" value="Ser/Thr_kinase_AS"/>
</dbReference>
<protein>
    <recommendedName>
        <fullName evidence="4">non-specific serine/threonine protein kinase</fullName>
        <ecNumber evidence="4">2.7.11.1</ecNumber>
    </recommendedName>
</protein>
<gene>
    <name evidence="24" type="ORF">HUJ06_000976</name>
</gene>
<comment type="catalytic activity">
    <reaction evidence="18">
        <text>L-threonyl-[protein] + ATP = O-phospho-L-threonyl-[protein] + ADP + H(+)</text>
        <dbReference type="Rhea" id="RHEA:46608"/>
        <dbReference type="Rhea" id="RHEA-COMP:11060"/>
        <dbReference type="Rhea" id="RHEA-COMP:11605"/>
        <dbReference type="ChEBI" id="CHEBI:15378"/>
        <dbReference type="ChEBI" id="CHEBI:30013"/>
        <dbReference type="ChEBI" id="CHEBI:30616"/>
        <dbReference type="ChEBI" id="CHEBI:61977"/>
        <dbReference type="ChEBI" id="CHEBI:456216"/>
        <dbReference type="EC" id="2.7.11.1"/>
    </reaction>
</comment>
<feature type="transmembrane region" description="Helical" evidence="21">
    <location>
        <begin position="292"/>
        <end position="316"/>
    </location>
</feature>
<dbReference type="EMBL" id="DUZY01000006">
    <property type="protein sequence ID" value="DAD42746.1"/>
    <property type="molecule type" value="Genomic_DNA"/>
</dbReference>
<organism evidence="24 25">
    <name type="scientific">Nelumbo nucifera</name>
    <name type="common">Sacred lotus</name>
    <dbReference type="NCBI Taxonomy" id="4432"/>
    <lineage>
        <taxon>Eukaryota</taxon>
        <taxon>Viridiplantae</taxon>
        <taxon>Streptophyta</taxon>
        <taxon>Embryophyta</taxon>
        <taxon>Tracheophyta</taxon>
        <taxon>Spermatophyta</taxon>
        <taxon>Magnoliopsida</taxon>
        <taxon>Proteales</taxon>
        <taxon>Nelumbonaceae</taxon>
        <taxon>Nelumbo</taxon>
    </lineage>
</organism>
<evidence type="ECO:0000256" key="3">
    <source>
        <dbReference type="ARBA" id="ARBA00010217"/>
    </source>
</evidence>
<reference evidence="24 25" key="1">
    <citation type="journal article" date="2020" name="Mol. Biol. Evol.">
        <title>Distinct Expression and Methylation Patterns for Genes with Different Fates following a Single Whole-Genome Duplication in Flowering Plants.</title>
        <authorList>
            <person name="Shi T."/>
            <person name="Rahmani R.S."/>
            <person name="Gugger P.F."/>
            <person name="Wang M."/>
            <person name="Li H."/>
            <person name="Zhang Y."/>
            <person name="Li Z."/>
            <person name="Wang Q."/>
            <person name="Van de Peer Y."/>
            <person name="Marchal K."/>
            <person name="Chen J."/>
        </authorList>
    </citation>
    <scope>NUCLEOTIDE SEQUENCE [LARGE SCALE GENOMIC DNA]</scope>
    <source>
        <tissue evidence="24">Leaf</tissue>
    </source>
</reference>
<name>A0A822ZI96_NELNU</name>
<keyword evidence="12" id="KW-0418">Kinase</keyword>
<feature type="binding site" evidence="20">
    <location>
        <position position="378"/>
    </location>
    <ligand>
        <name>ATP</name>
        <dbReference type="ChEBI" id="CHEBI:30616"/>
    </ligand>
</feature>
<dbReference type="AlphaFoldDB" id="A0A822ZI96"/>
<comment type="similarity">
    <text evidence="2">In the N-terminal section; belongs to the leguminous lectin family.</text>
</comment>
<evidence type="ECO:0000256" key="7">
    <source>
        <dbReference type="ARBA" id="ARBA00022679"/>
    </source>
</evidence>
<dbReference type="Gene3D" id="2.60.120.200">
    <property type="match status" value="1"/>
</dbReference>
<keyword evidence="7" id="KW-0808">Transferase</keyword>
<dbReference type="SUPFAM" id="SSF49899">
    <property type="entry name" value="Concanavalin A-like lectins/glucanases"/>
    <property type="match status" value="1"/>
</dbReference>
<accession>A0A822ZI96</accession>
<evidence type="ECO:0000256" key="1">
    <source>
        <dbReference type="ARBA" id="ARBA00004251"/>
    </source>
</evidence>
<dbReference type="GO" id="GO:0030246">
    <property type="term" value="F:carbohydrate binding"/>
    <property type="evidence" value="ECO:0007669"/>
    <property type="project" value="UniProtKB-KW"/>
</dbReference>
<evidence type="ECO:0000256" key="12">
    <source>
        <dbReference type="ARBA" id="ARBA00022777"/>
    </source>
</evidence>
<evidence type="ECO:0000313" key="25">
    <source>
        <dbReference type="Proteomes" id="UP000607653"/>
    </source>
</evidence>
<dbReference type="InterPro" id="IPR001220">
    <property type="entry name" value="Legume_lectin_dom"/>
</dbReference>
<evidence type="ECO:0000256" key="11">
    <source>
        <dbReference type="ARBA" id="ARBA00022741"/>
    </source>
</evidence>
<keyword evidence="15 21" id="KW-0472">Membrane</keyword>
<comment type="catalytic activity">
    <reaction evidence="19">
        <text>L-seryl-[protein] + ATP = O-phospho-L-seryl-[protein] + ADP + H(+)</text>
        <dbReference type="Rhea" id="RHEA:17989"/>
        <dbReference type="Rhea" id="RHEA-COMP:9863"/>
        <dbReference type="Rhea" id="RHEA-COMP:11604"/>
        <dbReference type="ChEBI" id="CHEBI:15378"/>
        <dbReference type="ChEBI" id="CHEBI:29999"/>
        <dbReference type="ChEBI" id="CHEBI:30616"/>
        <dbReference type="ChEBI" id="CHEBI:83421"/>
        <dbReference type="ChEBI" id="CHEBI:456216"/>
        <dbReference type="EC" id="2.7.11.1"/>
    </reaction>
</comment>
<dbReference type="Pfam" id="PF00139">
    <property type="entry name" value="Lectin_legB"/>
    <property type="match status" value="1"/>
</dbReference>
<dbReference type="CDD" id="cd14066">
    <property type="entry name" value="STKc_IRAK"/>
    <property type="match status" value="1"/>
</dbReference>
<keyword evidence="16" id="KW-0675">Receptor</keyword>
<dbReference type="InterPro" id="IPR011009">
    <property type="entry name" value="Kinase-like_dom_sf"/>
</dbReference>
<evidence type="ECO:0000256" key="4">
    <source>
        <dbReference type="ARBA" id="ARBA00012513"/>
    </source>
</evidence>
<dbReference type="CDD" id="cd06899">
    <property type="entry name" value="lectin_legume_LecRK_Arcelin_ConA"/>
    <property type="match status" value="1"/>
</dbReference>
<keyword evidence="17" id="KW-0325">Glycoprotein</keyword>
<evidence type="ECO:0000256" key="6">
    <source>
        <dbReference type="ARBA" id="ARBA00022527"/>
    </source>
</evidence>